<keyword evidence="1" id="KW-0732">Signal</keyword>
<feature type="chain" id="PRO_5044249292" evidence="1">
    <location>
        <begin position="24"/>
        <end position="338"/>
    </location>
</feature>
<sequence length="338" mass="37353">MRRVALAIALCLAAAAPAAPAFAWGAYGHRLVGQLATQALPAEVPAFLRTPKAVDDIGEFARELDRSKGSGRIHDHDRDSGHFVDLDEDGKVLGGPKFTPLPGTKADYETGLRAHDIDMWKAGYLQYSLIDGYQQLVKDFTYWRILTIVEKREKNATRLKYYRADRARREALLIRDLGVWAHYVGDASQPLHASIHFNGWGDYPNPKGYSQERSVHGVFEGEAVNANVTAASVKARMKPFNDCNCPVDQRVTNFLTETAGHVEPLYVLWGDKAFGTEPNTRGAAFLNDRVAAGASELRDLVVLAWRESANGVIGYRPTISVKQVAQGGDPWKDLYGKD</sequence>
<protein>
    <submittedName>
        <fullName evidence="2">S1/P1 Nuclease</fullName>
    </submittedName>
</protein>
<dbReference type="EMBL" id="CP158375">
    <property type="protein sequence ID" value="XDO96256.1"/>
    <property type="molecule type" value="Genomic_DNA"/>
</dbReference>
<accession>A0AB39KQY0</accession>
<dbReference type="RefSeq" id="WP_369059110.1">
    <property type="nucleotide sequence ID" value="NZ_CP158375.1"/>
</dbReference>
<dbReference type="GO" id="GO:0016788">
    <property type="term" value="F:hydrolase activity, acting on ester bonds"/>
    <property type="evidence" value="ECO:0007669"/>
    <property type="project" value="InterPro"/>
</dbReference>
<reference evidence="2" key="1">
    <citation type="submission" date="2024-06" db="EMBL/GenBank/DDBJ databases">
        <title>Caulobacter inopinatus, sp. nov.</title>
        <authorList>
            <person name="Donachie S.P."/>
        </authorList>
    </citation>
    <scope>NUCLEOTIDE SEQUENCE</scope>
    <source>
        <strain evidence="2">73W</strain>
    </source>
</reference>
<organism evidence="2">
    <name type="scientific">Caulobacter sp. 73W</name>
    <dbReference type="NCBI Taxonomy" id="3161137"/>
    <lineage>
        <taxon>Bacteria</taxon>
        <taxon>Pseudomonadati</taxon>
        <taxon>Pseudomonadota</taxon>
        <taxon>Alphaproteobacteria</taxon>
        <taxon>Caulobacterales</taxon>
        <taxon>Caulobacteraceae</taxon>
        <taxon>Caulobacter</taxon>
    </lineage>
</organism>
<dbReference type="Gene3D" id="1.10.575.10">
    <property type="entry name" value="P1 Nuclease"/>
    <property type="match status" value="1"/>
</dbReference>
<evidence type="ECO:0000313" key="2">
    <source>
        <dbReference type="EMBL" id="XDO96256.1"/>
    </source>
</evidence>
<dbReference type="InterPro" id="IPR008947">
    <property type="entry name" value="PLipase_C/P1_nuclease_dom_sf"/>
</dbReference>
<name>A0AB39KQY0_9CAUL</name>
<feature type="signal peptide" evidence="1">
    <location>
        <begin position="1"/>
        <end position="23"/>
    </location>
</feature>
<proteinExistence type="predicted"/>
<dbReference type="AlphaFoldDB" id="A0AB39KQY0"/>
<dbReference type="SUPFAM" id="SSF48537">
    <property type="entry name" value="Phospholipase C/P1 nuclease"/>
    <property type="match status" value="1"/>
</dbReference>
<evidence type="ECO:0000256" key="1">
    <source>
        <dbReference type="SAM" id="SignalP"/>
    </source>
</evidence>
<gene>
    <name evidence="2" type="ORF">ABOZ73_15970</name>
</gene>